<comment type="caution">
    <text evidence="1">The sequence shown here is derived from an EMBL/GenBank/DDBJ whole genome shotgun (WGS) entry which is preliminary data.</text>
</comment>
<dbReference type="EMBL" id="JACDUT010000005">
    <property type="protein sequence ID" value="MBA2875082.1"/>
    <property type="molecule type" value="Genomic_DNA"/>
</dbReference>
<protein>
    <submittedName>
        <fullName evidence="1">Uncharacterized protein</fullName>
    </submittedName>
</protein>
<gene>
    <name evidence="1" type="ORF">HNR31_001855</name>
</gene>
<reference evidence="1 2" key="1">
    <citation type="submission" date="2020-07" db="EMBL/GenBank/DDBJ databases">
        <title>Genomic Encyclopedia of Type Strains, Phase IV (KMG-IV): sequencing the most valuable type-strain genomes for metagenomic binning, comparative biology and taxonomic classification.</title>
        <authorList>
            <person name="Goeker M."/>
        </authorList>
    </citation>
    <scope>NUCLEOTIDE SEQUENCE [LARGE SCALE GENOMIC DNA]</scope>
    <source>
        <strain evidence="1 2">DSM 15730</strain>
    </source>
</reference>
<dbReference type="AlphaFoldDB" id="A0A7V9Z6P4"/>
<accession>A0A7V9Z6P4</accession>
<sequence>MKKTLPDFKQLNDRIIAEPSHEPKLVIETNLDPQQATEENPYAEGAQRVSKTFEAFFQGDES</sequence>
<keyword evidence="2" id="KW-1185">Reference proteome</keyword>
<evidence type="ECO:0000313" key="2">
    <source>
        <dbReference type="Proteomes" id="UP000523087"/>
    </source>
</evidence>
<dbReference type="RefSeq" id="WP_181555945.1">
    <property type="nucleotide sequence ID" value="NZ_CP064060.1"/>
</dbReference>
<name>A0A7V9Z6P4_9BACL</name>
<dbReference type="Proteomes" id="UP000523087">
    <property type="component" value="Unassembled WGS sequence"/>
</dbReference>
<proteinExistence type="predicted"/>
<organism evidence="1 2">
    <name type="scientific">Thermaerobacillus caldiproteolyticus</name>
    <dbReference type="NCBI Taxonomy" id="247480"/>
    <lineage>
        <taxon>Bacteria</taxon>
        <taxon>Bacillati</taxon>
        <taxon>Bacillota</taxon>
        <taxon>Bacilli</taxon>
        <taxon>Bacillales</taxon>
        <taxon>Anoxybacillaceae</taxon>
        <taxon>Thermaerobacillus</taxon>
    </lineage>
</organism>
<evidence type="ECO:0000313" key="1">
    <source>
        <dbReference type="EMBL" id="MBA2875082.1"/>
    </source>
</evidence>